<comment type="caution">
    <text evidence="12">Lacks conserved residue(s) required for the propagation of feature annotation.</text>
</comment>
<evidence type="ECO:0000313" key="14">
    <source>
        <dbReference type="Proteomes" id="UP000054771"/>
    </source>
</evidence>
<evidence type="ECO:0000313" key="13">
    <source>
        <dbReference type="EMBL" id="CEN59500.1"/>
    </source>
</evidence>
<feature type="transmembrane region" description="Helical" evidence="12">
    <location>
        <begin position="88"/>
        <end position="108"/>
    </location>
</feature>
<evidence type="ECO:0000256" key="1">
    <source>
        <dbReference type="ARBA" id="ARBA00004477"/>
    </source>
</evidence>
<dbReference type="GO" id="GO:0005789">
    <property type="term" value="C:endoplasmic reticulum membrane"/>
    <property type="evidence" value="ECO:0007669"/>
    <property type="project" value="UniProtKB-SubCell"/>
</dbReference>
<dbReference type="UniPathway" id="UPA00196"/>
<dbReference type="EMBL" id="CDMC01000002">
    <property type="protein sequence ID" value="CEN59500.1"/>
    <property type="molecule type" value="Genomic_DNA"/>
</dbReference>
<feature type="transmembrane region" description="Helical" evidence="12">
    <location>
        <begin position="199"/>
        <end position="222"/>
    </location>
</feature>
<dbReference type="EC" id="2.4.1.-" evidence="12"/>
<sequence length="284" mass="31399">MSAPYGESLFSFLNITGYYIYSSSCHDLSSKKYLLSHGKLLLAGCFFAVATSVRSNGILSGILLAYDAIWQAYGLVSRRSMGTMVVRLGFTIVSGCIVALGLLIPQYLAYTSYCTNKDYIRPWCQSLLPSIYGWVQRHYWGVGFLKYWTVPNIPLFLLATPMLLILFLSSLWALGAGVSPRSSGTTPKTSSTISSSPASSLLIQLAIAQFILTVMAVTSYHVQIVNRISSGYPLWYWYLVWRALWTSDATQSAKNRTQVLLVVQLMVAYALVQAVLFGSFLPPA</sequence>
<keyword evidence="11 12" id="KW-0472">Membrane</keyword>
<evidence type="ECO:0000256" key="5">
    <source>
        <dbReference type="ARBA" id="ARBA00022502"/>
    </source>
</evidence>
<keyword evidence="7 12" id="KW-0808">Transferase</keyword>
<keyword evidence="6 12" id="KW-0328">Glycosyltransferase</keyword>
<dbReference type="AlphaFoldDB" id="A0A0U5HE00"/>
<dbReference type="STRING" id="454130.A0A0U5HE00"/>
<evidence type="ECO:0000256" key="2">
    <source>
        <dbReference type="ARBA" id="ARBA00004687"/>
    </source>
</evidence>
<dbReference type="GO" id="GO:0031501">
    <property type="term" value="C:mannosyltransferase complex"/>
    <property type="evidence" value="ECO:0007669"/>
    <property type="project" value="TreeGrafter"/>
</dbReference>
<feature type="transmembrane region" description="Helical" evidence="12">
    <location>
        <begin position="155"/>
        <end position="178"/>
    </location>
</feature>
<feature type="transmembrane region" description="Helical" evidence="12">
    <location>
        <begin position="57"/>
        <end position="76"/>
    </location>
</feature>
<dbReference type="InterPro" id="IPR007315">
    <property type="entry name" value="PIG-V/Gpi18"/>
</dbReference>
<dbReference type="GO" id="GO:0000009">
    <property type="term" value="F:alpha-1,6-mannosyltransferase activity"/>
    <property type="evidence" value="ECO:0007669"/>
    <property type="project" value="InterPro"/>
</dbReference>
<accession>A0A0U5HE00</accession>
<name>A0A0U5HE00_ASPCI</name>
<reference evidence="14" key="1">
    <citation type="journal article" date="2016" name="Genome Announc.">
        <title>Draft genome sequences of fungus Aspergillus calidoustus.</title>
        <authorList>
            <person name="Horn F."/>
            <person name="Linde J."/>
            <person name="Mattern D.J."/>
            <person name="Walther G."/>
            <person name="Guthke R."/>
            <person name="Scherlach K."/>
            <person name="Martin K."/>
            <person name="Brakhage A.A."/>
            <person name="Petzke L."/>
            <person name="Valiante V."/>
        </authorList>
    </citation>
    <scope>NUCLEOTIDE SEQUENCE [LARGE SCALE GENOMIC DNA]</scope>
    <source>
        <strain evidence="14">SF006504</strain>
    </source>
</reference>
<evidence type="ECO:0000256" key="6">
    <source>
        <dbReference type="ARBA" id="ARBA00022676"/>
    </source>
</evidence>
<evidence type="ECO:0000256" key="4">
    <source>
        <dbReference type="ARBA" id="ARBA00013795"/>
    </source>
</evidence>
<feature type="transmembrane region" description="Helical" evidence="12">
    <location>
        <begin position="33"/>
        <end position="51"/>
    </location>
</feature>
<keyword evidence="14" id="KW-1185">Reference proteome</keyword>
<protein>
    <recommendedName>
        <fullName evidence="4 12">GPI mannosyltransferase 2</fullName>
        <ecNumber evidence="12">2.4.1.-</ecNumber>
    </recommendedName>
</protein>
<comment type="subcellular location">
    <subcellularLocation>
        <location evidence="1 12">Endoplasmic reticulum membrane</location>
        <topology evidence="1 12">Multi-pass membrane protein</topology>
    </subcellularLocation>
</comment>
<comment type="similarity">
    <text evidence="3 12">Belongs to the PIGV family.</text>
</comment>
<gene>
    <name evidence="13" type="ORF">ASPCAL01950</name>
</gene>
<dbReference type="Proteomes" id="UP000054771">
    <property type="component" value="Unassembled WGS sequence"/>
</dbReference>
<keyword evidence="9 12" id="KW-0256">Endoplasmic reticulum</keyword>
<evidence type="ECO:0000256" key="11">
    <source>
        <dbReference type="ARBA" id="ARBA00023136"/>
    </source>
</evidence>
<evidence type="ECO:0000256" key="3">
    <source>
        <dbReference type="ARBA" id="ARBA00008698"/>
    </source>
</evidence>
<keyword evidence="5 12" id="KW-0337">GPI-anchor biosynthesis</keyword>
<evidence type="ECO:0000256" key="10">
    <source>
        <dbReference type="ARBA" id="ARBA00022989"/>
    </source>
</evidence>
<evidence type="ECO:0000256" key="9">
    <source>
        <dbReference type="ARBA" id="ARBA00022824"/>
    </source>
</evidence>
<proteinExistence type="inferred from homology"/>
<dbReference type="GO" id="GO:0006506">
    <property type="term" value="P:GPI anchor biosynthetic process"/>
    <property type="evidence" value="ECO:0007669"/>
    <property type="project" value="UniProtKB-UniPathway"/>
</dbReference>
<dbReference type="PANTHER" id="PTHR12468">
    <property type="entry name" value="GPI MANNOSYLTRANSFERASE 2"/>
    <property type="match status" value="1"/>
</dbReference>
<evidence type="ECO:0000256" key="12">
    <source>
        <dbReference type="RuleBase" id="RU363112"/>
    </source>
</evidence>
<feature type="transmembrane region" description="Helical" evidence="12">
    <location>
        <begin position="259"/>
        <end position="281"/>
    </location>
</feature>
<comment type="pathway">
    <text evidence="2 12">Glycolipid biosynthesis; glycosylphosphatidylinositol-anchor biosynthesis.</text>
</comment>
<dbReference type="GO" id="GO:0004376">
    <property type="term" value="F:GPI mannosyltransferase activity"/>
    <property type="evidence" value="ECO:0007669"/>
    <property type="project" value="InterPro"/>
</dbReference>
<evidence type="ECO:0000256" key="7">
    <source>
        <dbReference type="ARBA" id="ARBA00022679"/>
    </source>
</evidence>
<keyword evidence="8 12" id="KW-0812">Transmembrane</keyword>
<dbReference type="OMA" id="XNGKSER"/>
<organism evidence="13 14">
    <name type="scientific">Aspergillus calidoustus</name>
    <dbReference type="NCBI Taxonomy" id="454130"/>
    <lineage>
        <taxon>Eukaryota</taxon>
        <taxon>Fungi</taxon>
        <taxon>Dikarya</taxon>
        <taxon>Ascomycota</taxon>
        <taxon>Pezizomycotina</taxon>
        <taxon>Eurotiomycetes</taxon>
        <taxon>Eurotiomycetidae</taxon>
        <taxon>Eurotiales</taxon>
        <taxon>Aspergillaceae</taxon>
        <taxon>Aspergillus</taxon>
        <taxon>Aspergillus subgen. Nidulantes</taxon>
    </lineage>
</organism>
<dbReference type="OrthoDB" id="10252502at2759"/>
<dbReference type="Pfam" id="PF04188">
    <property type="entry name" value="Mannosyl_trans2"/>
    <property type="match status" value="1"/>
</dbReference>
<comment type="function">
    <text evidence="12">Mannosyltransferase involved in glycosylphosphatidylinositol-anchor biosynthesis.</text>
</comment>
<keyword evidence="10 12" id="KW-1133">Transmembrane helix</keyword>
<dbReference type="PANTHER" id="PTHR12468:SF2">
    <property type="entry name" value="GPI MANNOSYLTRANSFERASE 2"/>
    <property type="match status" value="1"/>
</dbReference>
<evidence type="ECO:0000256" key="8">
    <source>
        <dbReference type="ARBA" id="ARBA00022692"/>
    </source>
</evidence>